<dbReference type="InterPro" id="IPR050219">
    <property type="entry name" value="DnaG_primase"/>
</dbReference>
<evidence type="ECO:0000313" key="3">
    <source>
        <dbReference type="Proteomes" id="UP000004816"/>
    </source>
</evidence>
<dbReference type="STRING" id="679197.HMPREF9336_02237"/>
<gene>
    <name evidence="2" type="ORF">HMPREF9336_02237</name>
</gene>
<sequence>MRRSADKYHQSLPGSPGEAYLRSRGLDYRSILYDGPAIHRIGYVEDPDPAHEKYRGHLAIPYVKWSHQGEWSVVSIRFRCVEDHDCKAAGHGKYQTQSGDRPRLYNTEVLSRDDDVVAITEGELDALTAEACGIPAVGVPGSTSWKPYFRELFLGYREVLILADGDDAGEKFAKTVADSLPNARIVPFPAGEDVNSFVLKNGTEALKERVE</sequence>
<keyword evidence="3" id="KW-1185">Reference proteome</keyword>
<dbReference type="SMART" id="SM00493">
    <property type="entry name" value="TOPRIM"/>
    <property type="match status" value="1"/>
</dbReference>
<dbReference type="InterPro" id="IPR006171">
    <property type="entry name" value="TOPRIM_dom"/>
</dbReference>
<dbReference type="GO" id="GO:0005737">
    <property type="term" value="C:cytoplasm"/>
    <property type="evidence" value="ECO:0007669"/>
    <property type="project" value="TreeGrafter"/>
</dbReference>
<dbReference type="AlphaFoldDB" id="E5XRW5"/>
<dbReference type="SUPFAM" id="SSF56731">
    <property type="entry name" value="DNA primase core"/>
    <property type="match status" value="1"/>
</dbReference>
<dbReference type="eggNOG" id="ENOG5032UN8">
    <property type="taxonomic scope" value="Bacteria"/>
</dbReference>
<dbReference type="PROSITE" id="PS50880">
    <property type="entry name" value="TOPRIM"/>
    <property type="match status" value="1"/>
</dbReference>
<dbReference type="Pfam" id="PF13155">
    <property type="entry name" value="Toprim_2"/>
    <property type="match status" value="1"/>
</dbReference>
<dbReference type="HOGENOM" id="CLU_108037_0_0_11"/>
<reference evidence="2 3" key="1">
    <citation type="journal article" date="2011" name="Stand. Genomic Sci.">
        <title>High quality draft genome sequence of Segniliparus rugosus CDC 945(T)= (ATCC BAA-974(T)).</title>
        <authorList>
            <person name="Earl A.M."/>
            <person name="Desjardins C.A."/>
            <person name="Fitzgerald M.G."/>
            <person name="Arachchi H.M."/>
            <person name="Zeng Q."/>
            <person name="Mehta T."/>
            <person name="Griggs A."/>
            <person name="Birren B.W."/>
            <person name="Toney N.C."/>
            <person name="Carr J."/>
            <person name="Posey J."/>
            <person name="Butler W.R."/>
        </authorList>
    </citation>
    <scope>NUCLEOTIDE SEQUENCE [LARGE SCALE GENOMIC DNA]</scope>
    <source>
        <strain evidence="3">ATCC BAA-974 / DSM 45345 / CCUG 50838 / CIP 108380 / JCM 13579 / CDC 945</strain>
    </source>
</reference>
<dbReference type="OrthoDB" id="4619999at2"/>
<dbReference type="EMBL" id="ACZI02000002">
    <property type="protein sequence ID" value="EFV12900.1"/>
    <property type="molecule type" value="Genomic_DNA"/>
</dbReference>
<protein>
    <recommendedName>
        <fullName evidence="1">Toprim domain-containing protein</fullName>
    </recommendedName>
</protein>
<evidence type="ECO:0000313" key="2">
    <source>
        <dbReference type="EMBL" id="EFV12900.1"/>
    </source>
</evidence>
<dbReference type="InterPro" id="IPR034154">
    <property type="entry name" value="TOPRIM_DnaG/twinkle"/>
</dbReference>
<proteinExistence type="predicted"/>
<dbReference type="Proteomes" id="UP000004816">
    <property type="component" value="Unassembled WGS sequence"/>
</dbReference>
<feature type="domain" description="Toprim" evidence="1">
    <location>
        <begin position="115"/>
        <end position="195"/>
    </location>
</feature>
<dbReference type="Gene3D" id="3.40.1360.10">
    <property type="match status" value="1"/>
</dbReference>
<dbReference type="RefSeq" id="WP_007470399.1">
    <property type="nucleotide sequence ID" value="NZ_KI391953.1"/>
</dbReference>
<accession>E5XRW5</accession>
<dbReference type="PANTHER" id="PTHR30313">
    <property type="entry name" value="DNA PRIMASE"/>
    <property type="match status" value="1"/>
</dbReference>
<comment type="caution">
    <text evidence="2">The sequence shown here is derived from an EMBL/GenBank/DDBJ whole genome shotgun (WGS) entry which is preliminary data.</text>
</comment>
<name>E5XRW5_SEGRC</name>
<organism evidence="2 3">
    <name type="scientific">Segniliparus rugosus (strain ATCC BAA-974 / DSM 45345 / CCUG 50838 / CIP 108380 / JCM 13579 / CDC 945)</name>
    <dbReference type="NCBI Taxonomy" id="679197"/>
    <lineage>
        <taxon>Bacteria</taxon>
        <taxon>Bacillati</taxon>
        <taxon>Actinomycetota</taxon>
        <taxon>Actinomycetes</taxon>
        <taxon>Mycobacteriales</taxon>
        <taxon>Segniliparaceae</taxon>
        <taxon>Segniliparus</taxon>
    </lineage>
</organism>
<dbReference type="CDD" id="cd01029">
    <property type="entry name" value="TOPRIM_primases"/>
    <property type="match status" value="1"/>
</dbReference>
<dbReference type="PANTHER" id="PTHR30313:SF2">
    <property type="entry name" value="DNA PRIMASE"/>
    <property type="match status" value="1"/>
</dbReference>
<evidence type="ECO:0000259" key="1">
    <source>
        <dbReference type="PROSITE" id="PS50880"/>
    </source>
</evidence>
<dbReference type="GO" id="GO:0006269">
    <property type="term" value="P:DNA replication, synthesis of primer"/>
    <property type="evidence" value="ECO:0007669"/>
    <property type="project" value="TreeGrafter"/>
</dbReference>